<comment type="caution">
    <text evidence="1">The sequence shown here is derived from an EMBL/GenBank/DDBJ whole genome shotgun (WGS) entry which is preliminary data.</text>
</comment>
<organism evidence="1 2">
    <name type="scientific">Ogataea polymorpha</name>
    <dbReference type="NCBI Taxonomy" id="460523"/>
    <lineage>
        <taxon>Eukaryota</taxon>
        <taxon>Fungi</taxon>
        <taxon>Dikarya</taxon>
        <taxon>Ascomycota</taxon>
        <taxon>Saccharomycotina</taxon>
        <taxon>Pichiomycetes</taxon>
        <taxon>Pichiales</taxon>
        <taxon>Pichiaceae</taxon>
        <taxon>Ogataea</taxon>
    </lineage>
</organism>
<dbReference type="EMBL" id="JAEUBD010000526">
    <property type="protein sequence ID" value="KAH3673899.1"/>
    <property type="molecule type" value="Genomic_DNA"/>
</dbReference>
<dbReference type="Proteomes" id="UP000788993">
    <property type="component" value="Unassembled WGS sequence"/>
</dbReference>
<protein>
    <submittedName>
        <fullName evidence="1">Uncharacterized protein</fullName>
    </submittedName>
</protein>
<reference evidence="1" key="1">
    <citation type="journal article" date="2021" name="Open Biol.">
        <title>Shared evolutionary footprints suggest mitochondrial oxidative damage underlies multiple complex I losses in fungi.</title>
        <authorList>
            <person name="Schikora-Tamarit M.A."/>
            <person name="Marcet-Houben M."/>
            <person name="Nosek J."/>
            <person name="Gabaldon T."/>
        </authorList>
    </citation>
    <scope>NUCLEOTIDE SEQUENCE</scope>
    <source>
        <strain evidence="1">NCAIM Y.01608</strain>
    </source>
</reference>
<evidence type="ECO:0000313" key="1">
    <source>
        <dbReference type="EMBL" id="KAH3673899.1"/>
    </source>
</evidence>
<sequence length="327" mass="34981">MRLELICVATNDAAAAFPTKHERSGSPRSHTVSWLCGAALTNTPPAHFKAVQLLSAVISSSESSSCASWSSSESFSLPSSVTMYVSIVEDTLEQQKTCRGCRRATSQTVTSASPEPPITAMYLDFLPFGEYSGGKVSMRWIGKLDPRNFALFSEISKFKSHRSKIPFDVPTTAQPCDSSTASAVGIPCDRLHCTEKTGFMVRTSRPKSLDVGVVATRSGFSARQKNPSCSAYLSYLFGINLIATIGDSRLTASVDDPVTFISSRAESHSLSSPDSSLEMKNLWSGETSRPVIAALCSTSREINVPDTCDFSRVSGGSYAAAGPPNSL</sequence>
<gene>
    <name evidence="1" type="ORF">OGATHE_001879</name>
</gene>
<name>A0A9P8PM15_9ASCO</name>
<accession>A0A9P8PM15</accession>
<evidence type="ECO:0000313" key="2">
    <source>
        <dbReference type="Proteomes" id="UP000788993"/>
    </source>
</evidence>
<proteinExistence type="predicted"/>
<dbReference type="AlphaFoldDB" id="A0A9P8PM15"/>
<reference evidence="1" key="2">
    <citation type="submission" date="2021-01" db="EMBL/GenBank/DDBJ databases">
        <authorList>
            <person name="Schikora-Tamarit M.A."/>
        </authorList>
    </citation>
    <scope>NUCLEOTIDE SEQUENCE</scope>
    <source>
        <strain evidence="1">NCAIM Y.01608</strain>
    </source>
</reference>
<keyword evidence="2" id="KW-1185">Reference proteome</keyword>